<comment type="caution">
    <text evidence="2">The sequence shown here is derived from an EMBL/GenBank/DDBJ whole genome shotgun (WGS) entry which is preliminary data.</text>
</comment>
<feature type="region of interest" description="Disordered" evidence="1">
    <location>
        <begin position="229"/>
        <end position="259"/>
    </location>
</feature>
<gene>
    <name evidence="2" type="ORF">S01H1_07583</name>
</gene>
<reference evidence="2" key="1">
    <citation type="journal article" date="2014" name="Front. Microbiol.">
        <title>High frequency of phylogenetically diverse reductive dehalogenase-homologous genes in deep subseafloor sedimentary metagenomes.</title>
        <authorList>
            <person name="Kawai M."/>
            <person name="Futagami T."/>
            <person name="Toyoda A."/>
            <person name="Takaki Y."/>
            <person name="Nishi S."/>
            <person name="Hori S."/>
            <person name="Arai W."/>
            <person name="Tsubouchi T."/>
            <person name="Morono Y."/>
            <person name="Uchiyama I."/>
            <person name="Ito T."/>
            <person name="Fujiyama A."/>
            <person name="Inagaki F."/>
            <person name="Takami H."/>
        </authorList>
    </citation>
    <scope>NUCLEOTIDE SEQUENCE</scope>
    <source>
        <strain evidence="2">Expedition CK06-06</strain>
    </source>
</reference>
<evidence type="ECO:0000313" key="2">
    <source>
        <dbReference type="EMBL" id="GAF69862.1"/>
    </source>
</evidence>
<sequence length="259" mass="27522">MSRFIDKLNQVSQAVPQPMGFKAVTPVSSTPKMLLVASLTRADVEGLADYVAGADAGLLVISKPGSGVSTFKKISQAVPAIPWGGWLKSIGSGEIEQVVEAGCDFVVFPAATTSLTVVQNKEVGKILEVEASLGEGLLKAVDELPAEAVLINGEKKEGLTWHHLMLFQRFADLLTKPLLVSIPSNATANELQALWEAGVAGVIVEAGAGQLVEGVSSLRQVIDKLTFPPQRKRGKPEALLPYIGPERGTVAEEEEEEEE</sequence>
<dbReference type="AlphaFoldDB" id="X0S1M0"/>
<protein>
    <submittedName>
        <fullName evidence="2">Uncharacterized protein</fullName>
    </submittedName>
</protein>
<name>X0S1M0_9ZZZZ</name>
<organism evidence="2">
    <name type="scientific">marine sediment metagenome</name>
    <dbReference type="NCBI Taxonomy" id="412755"/>
    <lineage>
        <taxon>unclassified sequences</taxon>
        <taxon>metagenomes</taxon>
        <taxon>ecological metagenomes</taxon>
    </lineage>
</organism>
<evidence type="ECO:0000256" key="1">
    <source>
        <dbReference type="SAM" id="MobiDB-lite"/>
    </source>
</evidence>
<accession>X0S1M0</accession>
<proteinExistence type="predicted"/>
<dbReference type="EMBL" id="BARS01003900">
    <property type="protein sequence ID" value="GAF69862.1"/>
    <property type="molecule type" value="Genomic_DNA"/>
</dbReference>